<evidence type="ECO:0000256" key="1">
    <source>
        <dbReference type="SAM" id="MobiDB-lite"/>
    </source>
</evidence>
<feature type="region of interest" description="Disordered" evidence="1">
    <location>
        <begin position="242"/>
        <end position="276"/>
    </location>
</feature>
<dbReference type="GeneID" id="54454573"/>
<proteinExistence type="predicted"/>
<sequence>MRTALLLEGNKREENALKRSYAEADESTVMLDWELRDAVLDHTHSSIEHGYASGQVTVEAEFGQRRYLQSKKKVPGVRKFAFDARAYEIPIGSKIEWEHFPLGAVAARGSRWAWWLRLLFVLVIFVAGIGIGTLHGDYVKLYALKLPLPSPPELSAGQQRVPFNRCGYSARSFSFLYPDLYFFDKDSPVGKLDAKGLKKWKRDLKVIWHPDKTAVTGFPQYMHHSFSLTIDKKFKELEETLKQGEREGHWHTPKTSSDRREGARYHKAKRGGIHEDPRDLKDDADYLRNMWRFL</sequence>
<organism evidence="3">
    <name type="scientific">Mytilinidion resinicola</name>
    <dbReference type="NCBI Taxonomy" id="574789"/>
    <lineage>
        <taxon>Eukaryota</taxon>
        <taxon>Fungi</taxon>
        <taxon>Dikarya</taxon>
        <taxon>Ascomycota</taxon>
        <taxon>Pezizomycotina</taxon>
        <taxon>Dothideomycetes</taxon>
        <taxon>Pleosporomycetidae</taxon>
        <taxon>Mytilinidiales</taxon>
        <taxon>Mytilinidiaceae</taxon>
        <taxon>Mytilinidion</taxon>
    </lineage>
</organism>
<evidence type="ECO:0000313" key="3">
    <source>
        <dbReference type="EMBL" id="KAF2813172.1"/>
    </source>
</evidence>
<evidence type="ECO:0000313" key="5">
    <source>
        <dbReference type="RefSeq" id="XP_033580136.1"/>
    </source>
</evidence>
<keyword evidence="2" id="KW-1133">Transmembrane helix</keyword>
<reference evidence="5" key="3">
    <citation type="submission" date="2025-04" db="UniProtKB">
        <authorList>
            <consortium name="RefSeq"/>
        </authorList>
    </citation>
    <scope>IDENTIFICATION</scope>
    <source>
        <strain evidence="5">CBS 304.34</strain>
    </source>
</reference>
<feature type="transmembrane region" description="Helical" evidence="2">
    <location>
        <begin position="114"/>
        <end position="134"/>
    </location>
</feature>
<evidence type="ECO:0000256" key="2">
    <source>
        <dbReference type="SAM" id="Phobius"/>
    </source>
</evidence>
<reference evidence="3 5" key="1">
    <citation type="journal article" date="2020" name="Stud. Mycol.">
        <title>101 Dothideomycetes genomes: a test case for predicting lifestyles and emergence of pathogens.</title>
        <authorList>
            <person name="Haridas S."/>
            <person name="Albert R."/>
            <person name="Binder M."/>
            <person name="Bloem J."/>
            <person name="Labutti K."/>
            <person name="Salamov A."/>
            <person name="Andreopoulos B."/>
            <person name="Baker S."/>
            <person name="Barry K."/>
            <person name="Bills G."/>
            <person name="Bluhm B."/>
            <person name="Cannon C."/>
            <person name="Castanera R."/>
            <person name="Culley D."/>
            <person name="Daum C."/>
            <person name="Ezra D."/>
            <person name="Gonzalez J."/>
            <person name="Henrissat B."/>
            <person name="Kuo A."/>
            <person name="Liang C."/>
            <person name="Lipzen A."/>
            <person name="Lutzoni F."/>
            <person name="Magnuson J."/>
            <person name="Mondo S."/>
            <person name="Nolan M."/>
            <person name="Ohm R."/>
            <person name="Pangilinan J."/>
            <person name="Park H.-J."/>
            <person name="Ramirez L."/>
            <person name="Alfaro M."/>
            <person name="Sun H."/>
            <person name="Tritt A."/>
            <person name="Yoshinaga Y."/>
            <person name="Zwiers L.-H."/>
            <person name="Turgeon B."/>
            <person name="Goodwin S."/>
            <person name="Spatafora J."/>
            <person name="Crous P."/>
            <person name="Grigoriev I."/>
        </authorList>
    </citation>
    <scope>NUCLEOTIDE SEQUENCE</scope>
    <source>
        <strain evidence="3 5">CBS 304.34</strain>
    </source>
</reference>
<dbReference type="Proteomes" id="UP000504636">
    <property type="component" value="Unplaced"/>
</dbReference>
<gene>
    <name evidence="3 5" type="ORF">BDZ99DRAFT_251010</name>
</gene>
<protein>
    <recommendedName>
        <fullName evidence="6">J domain-containing protein</fullName>
    </recommendedName>
</protein>
<reference evidence="5" key="2">
    <citation type="submission" date="2020-04" db="EMBL/GenBank/DDBJ databases">
        <authorList>
            <consortium name="NCBI Genome Project"/>
        </authorList>
    </citation>
    <scope>NUCLEOTIDE SEQUENCE</scope>
    <source>
        <strain evidence="5">CBS 304.34</strain>
    </source>
</reference>
<dbReference type="RefSeq" id="XP_033580136.1">
    <property type="nucleotide sequence ID" value="XM_033713680.1"/>
</dbReference>
<evidence type="ECO:0008006" key="6">
    <source>
        <dbReference type="Google" id="ProtNLM"/>
    </source>
</evidence>
<dbReference type="AlphaFoldDB" id="A0A6A6YW53"/>
<keyword evidence="4" id="KW-1185">Reference proteome</keyword>
<feature type="compositionally biased region" description="Basic and acidic residues" evidence="1">
    <location>
        <begin position="242"/>
        <end position="264"/>
    </location>
</feature>
<keyword evidence="2" id="KW-0472">Membrane</keyword>
<keyword evidence="2" id="KW-0812">Transmembrane</keyword>
<name>A0A6A6YW53_9PEZI</name>
<accession>A0A6A6YW53</accession>
<dbReference type="EMBL" id="MU003696">
    <property type="protein sequence ID" value="KAF2813172.1"/>
    <property type="molecule type" value="Genomic_DNA"/>
</dbReference>
<evidence type="ECO:0000313" key="4">
    <source>
        <dbReference type="Proteomes" id="UP000504636"/>
    </source>
</evidence>